<dbReference type="GO" id="GO:0005634">
    <property type="term" value="C:nucleus"/>
    <property type="evidence" value="ECO:0007669"/>
    <property type="project" value="TreeGrafter"/>
</dbReference>
<dbReference type="GO" id="GO:0032436">
    <property type="term" value="P:positive regulation of proteasomal ubiquitin-dependent protein catabolic process"/>
    <property type="evidence" value="ECO:0007669"/>
    <property type="project" value="TreeGrafter"/>
</dbReference>
<dbReference type="Pfam" id="PF09737">
    <property type="entry name" value="Det1"/>
    <property type="match status" value="2"/>
</dbReference>
<dbReference type="GO" id="GO:0031625">
    <property type="term" value="F:ubiquitin protein ligase binding"/>
    <property type="evidence" value="ECO:0007669"/>
    <property type="project" value="TreeGrafter"/>
</dbReference>
<dbReference type="EMBL" id="KQ241758">
    <property type="protein sequence ID" value="KNC84535.1"/>
    <property type="molecule type" value="Genomic_DNA"/>
</dbReference>
<feature type="region of interest" description="Disordered" evidence="1">
    <location>
        <begin position="32"/>
        <end position="83"/>
    </location>
</feature>
<protein>
    <submittedName>
        <fullName evidence="2">Uncharacterized protein</fullName>
    </submittedName>
</protein>
<dbReference type="InterPro" id="IPR019138">
    <property type="entry name" value="De-etiolated_protein_1_Det1"/>
</dbReference>
<sequence>MTTLVDLGTVMDSRSDWGVCVSCGASTWLVSQDESSEPGHNPVEYLHPGSTSAHMQSTDHTHEPSTQWNTSSVQGATPTEIHTGDRLMLHRKQITLRSTPEQSSAQTTKRAYGQRRCVACAASVNHTTVSEDCLTKRPSAWYRRPTKQSANLWTKVMQRQTICSGRPGHMRSSVYHGTRSMYQNVVPNTQARGITRDQDSSLSRFSRTGKYLVSFDKSKRSITLHHFTWPQSSVACGPRDTSTGAEPTFKCFSNFFRRSSIIGLPRNNARDASISREKLCPDIGLFTPDDKYLVLMSTIALTEEELSMYNEPRPAQYLQRLRSDGRVQFWPINSNVMLRPLRHYNIHVVCTKIARVVSTTHLPLDNIVLSDYGCGPHLREYTLTIVSLCKQSVRLYSINERTGALHEDGDIGQFCNENDYMAMDAMEYTHERGHTDTSLYRPLHTPGEIRPRVNSLIRTTILAHTRQPGTHTYQAMAPNAPANVNAAERGIDGQIGTQTHTYALAHMQVSIHARETAFSQRRTLRPTPVPVGVPPQPYSRTALRTALFRPSTSRLDMVRATVRNRPTRLPTGQAPTITRRDASQSVTAERILLSASGVGEAQDLLRVANIVNNLPGNTRAQGALLHGTNRSPAAYIARAPTRGVVIDVQSGRPVWQRRDSQGGDEHDTHTQTAQSSQIYGSLKQRILSYLYRRALARDCGATKPSDTALELLKHGKEDDPATAKQGRTSEGKTSTTSHTRVDRRTRVRNSAYTPTITTREDVEVGPGDFSGQRTHANESEPREGLTHEPEVEETRTSAGEAIGEQSKPEKGEMLPTSEIEEGTRGGGKDNVQLFLRNIESYENLAILKAQLIDDDHLLIRMGDASVVQTSPGTKYTQHHLLLVVYNIPYGQVLSVHQNDSIALANALTCAGDTLYADDVPHSANSLGARSALLKAYNGIRMASSGGNTAARRHIVSKYPVTAQQHSISPYYDPDMYSYDDT</sequence>
<dbReference type="OrthoDB" id="18339at2759"/>
<dbReference type="GeneID" id="25903763"/>
<accession>A0A0L0G676</accession>
<dbReference type="AlphaFoldDB" id="A0A0L0G676"/>
<dbReference type="GO" id="GO:1990756">
    <property type="term" value="F:ubiquitin-like ligase-substrate adaptor activity"/>
    <property type="evidence" value="ECO:0007669"/>
    <property type="project" value="TreeGrafter"/>
</dbReference>
<evidence type="ECO:0000313" key="2">
    <source>
        <dbReference type="EMBL" id="KNC84535.1"/>
    </source>
</evidence>
<reference evidence="2 3" key="1">
    <citation type="submission" date="2011-02" db="EMBL/GenBank/DDBJ databases">
        <title>The Genome Sequence of Sphaeroforma arctica JP610.</title>
        <authorList>
            <consortium name="The Broad Institute Genome Sequencing Platform"/>
            <person name="Russ C."/>
            <person name="Cuomo C."/>
            <person name="Young S.K."/>
            <person name="Zeng Q."/>
            <person name="Gargeya S."/>
            <person name="Alvarado L."/>
            <person name="Berlin A."/>
            <person name="Chapman S.B."/>
            <person name="Chen Z."/>
            <person name="Freedman E."/>
            <person name="Gellesch M."/>
            <person name="Goldberg J."/>
            <person name="Griggs A."/>
            <person name="Gujja S."/>
            <person name="Heilman E."/>
            <person name="Heiman D."/>
            <person name="Howarth C."/>
            <person name="Mehta T."/>
            <person name="Neiman D."/>
            <person name="Pearson M."/>
            <person name="Roberts A."/>
            <person name="Saif S."/>
            <person name="Shea T."/>
            <person name="Shenoy N."/>
            <person name="Sisk P."/>
            <person name="Stolte C."/>
            <person name="Sykes S."/>
            <person name="White J."/>
            <person name="Yandava C."/>
            <person name="Burger G."/>
            <person name="Gray M.W."/>
            <person name="Holland P.W.H."/>
            <person name="King N."/>
            <person name="Lang F.B.F."/>
            <person name="Roger A.J."/>
            <person name="Ruiz-Trillo I."/>
            <person name="Haas B."/>
            <person name="Nusbaum C."/>
            <person name="Birren B."/>
        </authorList>
    </citation>
    <scope>NUCLEOTIDE SEQUENCE [LARGE SCALE GENOMIC DNA]</scope>
    <source>
        <strain evidence="2 3">JP610</strain>
    </source>
</reference>
<dbReference type="eggNOG" id="KOG2558">
    <property type="taxonomic scope" value="Eukaryota"/>
</dbReference>
<keyword evidence="3" id="KW-1185">Reference proteome</keyword>
<organism evidence="2 3">
    <name type="scientific">Sphaeroforma arctica JP610</name>
    <dbReference type="NCBI Taxonomy" id="667725"/>
    <lineage>
        <taxon>Eukaryota</taxon>
        <taxon>Ichthyosporea</taxon>
        <taxon>Ichthyophonida</taxon>
        <taxon>Sphaeroforma</taxon>
    </lineage>
</organism>
<feature type="region of interest" description="Disordered" evidence="1">
    <location>
        <begin position="648"/>
        <end position="676"/>
    </location>
</feature>
<feature type="compositionally biased region" description="Basic and acidic residues" evidence="1">
    <location>
        <begin position="775"/>
        <end position="795"/>
    </location>
</feature>
<evidence type="ECO:0000256" key="1">
    <source>
        <dbReference type="SAM" id="MobiDB-lite"/>
    </source>
</evidence>
<dbReference type="GO" id="GO:0031461">
    <property type="term" value="C:cullin-RING ubiquitin ligase complex"/>
    <property type="evidence" value="ECO:0007669"/>
    <property type="project" value="TreeGrafter"/>
</dbReference>
<dbReference type="RefSeq" id="XP_014158437.1">
    <property type="nucleotide sequence ID" value="XM_014302962.1"/>
</dbReference>
<feature type="compositionally biased region" description="Polar residues" evidence="1">
    <location>
        <begin position="725"/>
        <end position="738"/>
    </location>
</feature>
<dbReference type="Proteomes" id="UP000054560">
    <property type="component" value="Unassembled WGS sequence"/>
</dbReference>
<gene>
    <name evidence="2" type="ORF">SARC_03259</name>
</gene>
<dbReference type="STRING" id="667725.A0A0L0G676"/>
<evidence type="ECO:0000313" key="3">
    <source>
        <dbReference type="Proteomes" id="UP000054560"/>
    </source>
</evidence>
<name>A0A0L0G676_9EUKA</name>
<feature type="compositionally biased region" description="Polar residues" evidence="1">
    <location>
        <begin position="64"/>
        <end position="77"/>
    </location>
</feature>
<feature type="non-terminal residue" evidence="2">
    <location>
        <position position="981"/>
    </location>
</feature>
<feature type="region of interest" description="Disordered" evidence="1">
    <location>
        <begin position="713"/>
        <end position="827"/>
    </location>
</feature>
<dbReference type="PANTHER" id="PTHR13374">
    <property type="entry name" value="DET1 HOMOLOG DE-ETIOLATED-1 HOMOLOG"/>
    <property type="match status" value="1"/>
</dbReference>
<dbReference type="GO" id="GO:0016567">
    <property type="term" value="P:protein ubiquitination"/>
    <property type="evidence" value="ECO:0007669"/>
    <property type="project" value="TreeGrafter"/>
</dbReference>
<feature type="compositionally biased region" description="Basic and acidic residues" evidence="1">
    <location>
        <begin position="656"/>
        <end position="669"/>
    </location>
</feature>
<dbReference type="PANTHER" id="PTHR13374:SF3">
    <property type="entry name" value="DET1 HOMOLOG"/>
    <property type="match status" value="1"/>
</dbReference>
<feature type="compositionally biased region" description="Polar residues" evidence="1">
    <location>
        <begin position="748"/>
        <end position="757"/>
    </location>
</feature>
<proteinExistence type="predicted"/>